<sequence>MHSLGLYGDFLKIRFHHEELEVYEVRGKVRWEACCDLGPIMRFHAQKTACGALLASQQWHTADPAIQIEPPQ</sequence>
<protein>
    <submittedName>
        <fullName evidence="1">Uncharacterized protein</fullName>
    </submittedName>
</protein>
<dbReference type="EMBL" id="LYDR01000091">
    <property type="protein sequence ID" value="ODA31194.1"/>
    <property type="molecule type" value="Genomic_DNA"/>
</dbReference>
<evidence type="ECO:0000313" key="2">
    <source>
        <dbReference type="Proteomes" id="UP000094828"/>
    </source>
</evidence>
<reference evidence="1 2" key="1">
    <citation type="submission" date="2016-05" db="EMBL/GenBank/DDBJ databases">
        <title>Genomic and physiological characterization of Planctopirus sp. isolated from fresh water lake.</title>
        <authorList>
            <person name="Subhash Y."/>
            <person name="Ramana C."/>
        </authorList>
    </citation>
    <scope>NUCLEOTIDE SEQUENCE [LARGE SCALE GENOMIC DNA]</scope>
    <source>
        <strain evidence="1 2">JC280</strain>
    </source>
</reference>
<gene>
    <name evidence="1" type="ORF">A6X21_22790</name>
</gene>
<accession>A0A1C3EDB9</accession>
<evidence type="ECO:0000313" key="1">
    <source>
        <dbReference type="EMBL" id="ODA31194.1"/>
    </source>
</evidence>
<name>A0A1C3EDB9_9PLAN</name>
<keyword evidence="2" id="KW-1185">Reference proteome</keyword>
<dbReference type="Proteomes" id="UP000094828">
    <property type="component" value="Unassembled WGS sequence"/>
</dbReference>
<comment type="caution">
    <text evidence="1">The sequence shown here is derived from an EMBL/GenBank/DDBJ whole genome shotgun (WGS) entry which is preliminary data.</text>
</comment>
<proteinExistence type="predicted"/>
<dbReference type="AlphaFoldDB" id="A0A1C3EDB9"/>
<organism evidence="1 2">
    <name type="scientific">Planctopirus hydrillae</name>
    <dbReference type="NCBI Taxonomy" id="1841610"/>
    <lineage>
        <taxon>Bacteria</taxon>
        <taxon>Pseudomonadati</taxon>
        <taxon>Planctomycetota</taxon>
        <taxon>Planctomycetia</taxon>
        <taxon>Planctomycetales</taxon>
        <taxon>Planctomycetaceae</taxon>
        <taxon>Planctopirus</taxon>
    </lineage>
</organism>